<protein>
    <submittedName>
        <fullName evidence="5">3-keto-5-aminohexanoate cleavage protein</fullName>
    </submittedName>
</protein>
<proteinExistence type="predicted"/>
<keyword evidence="2" id="KW-0808">Transferase</keyword>
<evidence type="ECO:0000256" key="4">
    <source>
        <dbReference type="ARBA" id="ARBA00022833"/>
    </source>
</evidence>
<dbReference type="PANTHER" id="PTHR37418:SF2">
    <property type="entry name" value="3-KETO-5-AMINOHEXANOATE CLEAVAGE ENZYME"/>
    <property type="match status" value="1"/>
</dbReference>
<evidence type="ECO:0000256" key="2">
    <source>
        <dbReference type="ARBA" id="ARBA00022679"/>
    </source>
</evidence>
<organism evidence="5 6">
    <name type="scientific">Caloranaerobacter azorensis</name>
    <dbReference type="NCBI Taxonomy" id="116090"/>
    <lineage>
        <taxon>Bacteria</taxon>
        <taxon>Bacillati</taxon>
        <taxon>Bacillota</taxon>
        <taxon>Tissierellia</taxon>
        <taxon>Tissierellales</taxon>
        <taxon>Thermohalobacteraceae</taxon>
        <taxon>Caloranaerobacter</taxon>
    </lineage>
</organism>
<evidence type="ECO:0000313" key="5">
    <source>
        <dbReference type="EMBL" id="QIB27698.1"/>
    </source>
</evidence>
<dbReference type="RefSeq" id="WP_163235491.1">
    <property type="nucleotide sequence ID" value="NZ_CP048617.1"/>
</dbReference>
<dbReference type="InterPro" id="IPR013785">
    <property type="entry name" value="Aldolase_TIM"/>
</dbReference>
<accession>A0A6P1YG69</accession>
<reference evidence="5 6" key="1">
    <citation type="submission" date="2020-02" db="EMBL/GenBank/DDBJ databases">
        <title>Thermophilic hydrogen producing bacteria, Caloranaerobacter azorensis.</title>
        <authorList>
            <person name="Baek K."/>
        </authorList>
    </citation>
    <scope>NUCLEOTIDE SEQUENCE [LARGE SCALE GENOMIC DNA]</scope>
    <source>
        <strain evidence="5 6">T3-1</strain>
    </source>
</reference>
<dbReference type="InterPro" id="IPR008567">
    <property type="entry name" value="BKACE"/>
</dbReference>
<gene>
    <name evidence="5" type="ORF">G3A45_10605</name>
</gene>
<dbReference type="AlphaFoldDB" id="A0A6P1YG69"/>
<dbReference type="EMBL" id="CP048617">
    <property type="protein sequence ID" value="QIB27698.1"/>
    <property type="molecule type" value="Genomic_DNA"/>
</dbReference>
<evidence type="ECO:0000256" key="1">
    <source>
        <dbReference type="ARBA" id="ARBA00001947"/>
    </source>
</evidence>
<dbReference type="Proteomes" id="UP000464452">
    <property type="component" value="Chromosome"/>
</dbReference>
<evidence type="ECO:0000313" key="6">
    <source>
        <dbReference type="Proteomes" id="UP000464452"/>
    </source>
</evidence>
<evidence type="ECO:0000256" key="3">
    <source>
        <dbReference type="ARBA" id="ARBA00022723"/>
    </source>
</evidence>
<dbReference type="Gene3D" id="3.20.20.70">
    <property type="entry name" value="Aldolase class I"/>
    <property type="match status" value="1"/>
</dbReference>
<dbReference type="KEGG" id="cazo:G3A45_10605"/>
<comment type="cofactor">
    <cofactor evidence="1">
        <name>Zn(2+)</name>
        <dbReference type="ChEBI" id="CHEBI:29105"/>
    </cofactor>
</comment>
<dbReference type="GO" id="GO:0043720">
    <property type="term" value="F:3-keto-5-aminohexanoate cleavage activity"/>
    <property type="evidence" value="ECO:0007669"/>
    <property type="project" value="InterPro"/>
</dbReference>
<dbReference type="GO" id="GO:0046872">
    <property type="term" value="F:metal ion binding"/>
    <property type="evidence" value="ECO:0007669"/>
    <property type="project" value="UniProtKB-KW"/>
</dbReference>
<dbReference type="Pfam" id="PF05853">
    <property type="entry name" value="BKACE"/>
    <property type="match status" value="1"/>
</dbReference>
<keyword evidence="4" id="KW-0862">Zinc</keyword>
<name>A0A6P1YG69_9FIRM</name>
<sequence>MQKLIITAALTGAEVTKKQQPNLPITPEEIAEAAYEAYKAGASIVHIHARDKDGNPTQDYEVYKEIKEKIEAKCPVIFQPSTGGAVWHTPEERLQPVELRPEMATLSCGTCNFGPDVFMNSQEYMEKFAKRMKELGVKPELEIFERGMIKNALALVKKGLIDEPLHFDFVMGVPGAIPGEIRDLLYLVESIPQGSTWTVAGIGRYELPLATAAILLGGHVRVGFEDNIYYKKGELAKSNAQLVERIVRLSHELGREVATPDEAREILNIKRK</sequence>
<keyword evidence="3" id="KW-0479">Metal-binding</keyword>
<dbReference type="PANTHER" id="PTHR37418">
    <property type="entry name" value="3-KETO-5-AMINOHEXANOATE CLEAVAGE ENZYME-RELATED"/>
    <property type="match status" value="1"/>
</dbReference>